<evidence type="ECO:0000313" key="3">
    <source>
        <dbReference type="EMBL" id="SDK69298.1"/>
    </source>
</evidence>
<reference evidence="4" key="1">
    <citation type="submission" date="2016-10" db="EMBL/GenBank/DDBJ databases">
        <authorList>
            <person name="Varghese N."/>
            <person name="Submissions S."/>
        </authorList>
    </citation>
    <scope>NUCLEOTIDE SEQUENCE [LARGE SCALE GENOMIC DNA]</scope>
    <source>
        <strain evidence="4">CGMCC 4.3147</strain>
    </source>
</reference>
<organism evidence="3 4">
    <name type="scientific">Glycomyces sambucus</name>
    <dbReference type="NCBI Taxonomy" id="380244"/>
    <lineage>
        <taxon>Bacteria</taxon>
        <taxon>Bacillati</taxon>
        <taxon>Actinomycetota</taxon>
        <taxon>Actinomycetes</taxon>
        <taxon>Glycomycetales</taxon>
        <taxon>Glycomycetaceae</taxon>
        <taxon>Glycomyces</taxon>
    </lineage>
</organism>
<dbReference type="EMBL" id="FNGF01000001">
    <property type="protein sequence ID" value="SDK69298.1"/>
    <property type="molecule type" value="Genomic_DNA"/>
</dbReference>
<feature type="region of interest" description="Disordered" evidence="1">
    <location>
        <begin position="1"/>
        <end position="22"/>
    </location>
</feature>
<name>A0A1G9DZQ0_9ACTN</name>
<keyword evidence="2" id="KW-1133">Transmembrane helix</keyword>
<feature type="transmembrane region" description="Helical" evidence="2">
    <location>
        <begin position="28"/>
        <end position="56"/>
    </location>
</feature>
<dbReference type="Proteomes" id="UP000198662">
    <property type="component" value="Unassembled WGS sequence"/>
</dbReference>
<keyword evidence="2" id="KW-0472">Membrane</keyword>
<keyword evidence="4" id="KW-1185">Reference proteome</keyword>
<gene>
    <name evidence="3" type="ORF">SAMN05216298_1201</name>
</gene>
<feature type="transmembrane region" description="Helical" evidence="2">
    <location>
        <begin position="134"/>
        <end position="155"/>
    </location>
</feature>
<evidence type="ECO:0000256" key="1">
    <source>
        <dbReference type="SAM" id="MobiDB-lite"/>
    </source>
</evidence>
<dbReference type="AlphaFoldDB" id="A0A1G9DZQ0"/>
<protein>
    <recommendedName>
        <fullName evidence="5">DUF2752 domain-containing protein</fullName>
    </recommendedName>
</protein>
<dbReference type="Pfam" id="PF10825">
    <property type="entry name" value="DUF2752"/>
    <property type="match status" value="1"/>
</dbReference>
<evidence type="ECO:0000256" key="2">
    <source>
        <dbReference type="SAM" id="Phobius"/>
    </source>
</evidence>
<evidence type="ECO:0008006" key="5">
    <source>
        <dbReference type="Google" id="ProtNLM"/>
    </source>
</evidence>
<accession>A0A1G9DZQ0</accession>
<keyword evidence="2" id="KW-0812">Transmembrane</keyword>
<dbReference type="InterPro" id="IPR021215">
    <property type="entry name" value="DUF2752"/>
</dbReference>
<sequence>MCAVDEATLESRPDPEAPRRRGNPVKRWVTGAVVHPWFAPLAILSCVAAATAGVVAMNPTDDTGPSTCLFKLATGFDCPGCGGTRALYYVATLNLPEAARHHIMAVFATPFIVWMYLAWALPRLFPKRTWRLPTFHLTPGLLTVFLSAWAAFTVLRNLPWAPFTFFYV</sequence>
<evidence type="ECO:0000313" key="4">
    <source>
        <dbReference type="Proteomes" id="UP000198662"/>
    </source>
</evidence>
<feature type="compositionally biased region" description="Basic and acidic residues" evidence="1">
    <location>
        <begin position="9"/>
        <end position="19"/>
    </location>
</feature>
<dbReference type="STRING" id="380244.SAMN05216298_1201"/>
<proteinExistence type="predicted"/>
<dbReference type="RefSeq" id="WP_218126246.1">
    <property type="nucleotide sequence ID" value="NZ_FNGF01000001.1"/>
</dbReference>
<feature type="transmembrane region" description="Helical" evidence="2">
    <location>
        <begin position="103"/>
        <end position="122"/>
    </location>
</feature>